<name>D3ALC8_9FIRM</name>
<dbReference type="EMBL" id="ACIO01000402">
    <property type="protein sequence ID" value="EFC97384.1"/>
    <property type="molecule type" value="Genomic_DNA"/>
</dbReference>
<organism evidence="5 6">
    <name type="scientific">Hungatella hathewayi DSM 13479</name>
    <dbReference type="NCBI Taxonomy" id="566550"/>
    <lineage>
        <taxon>Bacteria</taxon>
        <taxon>Bacillati</taxon>
        <taxon>Bacillota</taxon>
        <taxon>Clostridia</taxon>
        <taxon>Lachnospirales</taxon>
        <taxon>Lachnospiraceae</taxon>
        <taxon>Hungatella</taxon>
    </lineage>
</organism>
<sequence length="150" mass="17586">MHKVSKTWRNTMDTGKLINKISIRLRRRSEKMGKNFGITEIQGRILDFILVDGRDRPLYQKDIEKEFGLRPSTATELLKTLESRKMIQRVSSEEDGRYKKIQFTEAADEIRTALQQEIQKTEELLIEGIPQEDLNTFMRVAETMLANLER</sequence>
<gene>
    <name evidence="5" type="ORF">CLOSTHATH_04424</name>
</gene>
<dbReference type="PANTHER" id="PTHR42756">
    <property type="entry name" value="TRANSCRIPTIONAL REGULATOR, MARR"/>
    <property type="match status" value="1"/>
</dbReference>
<reference evidence="5 6" key="1">
    <citation type="submission" date="2010-01" db="EMBL/GenBank/DDBJ databases">
        <authorList>
            <person name="Weinstock G."/>
            <person name="Sodergren E."/>
            <person name="Clifton S."/>
            <person name="Fulton L."/>
            <person name="Fulton B."/>
            <person name="Courtney L."/>
            <person name="Fronick C."/>
            <person name="Harrison M."/>
            <person name="Strong C."/>
            <person name="Farmer C."/>
            <person name="Delahaunty K."/>
            <person name="Markovic C."/>
            <person name="Hall O."/>
            <person name="Minx P."/>
            <person name="Tomlinson C."/>
            <person name="Mitreva M."/>
            <person name="Nelson J."/>
            <person name="Hou S."/>
            <person name="Wollam A."/>
            <person name="Pepin K.H."/>
            <person name="Johnson M."/>
            <person name="Bhonagiri V."/>
            <person name="Nash W.E."/>
            <person name="Warren W."/>
            <person name="Chinwalla A."/>
            <person name="Mardis E.R."/>
            <person name="Wilson R.K."/>
        </authorList>
    </citation>
    <scope>NUCLEOTIDE SEQUENCE [LARGE SCALE GENOMIC DNA]</scope>
    <source>
        <strain evidence="5 6">DSM 13479</strain>
    </source>
</reference>
<keyword evidence="1" id="KW-0805">Transcription regulation</keyword>
<dbReference type="SUPFAM" id="SSF46785">
    <property type="entry name" value="Winged helix' DNA-binding domain"/>
    <property type="match status" value="1"/>
</dbReference>
<evidence type="ECO:0000256" key="3">
    <source>
        <dbReference type="ARBA" id="ARBA00023163"/>
    </source>
</evidence>
<dbReference type="PANTHER" id="PTHR42756:SF1">
    <property type="entry name" value="TRANSCRIPTIONAL REPRESSOR OF EMRAB OPERON"/>
    <property type="match status" value="1"/>
</dbReference>
<evidence type="ECO:0000313" key="6">
    <source>
        <dbReference type="Proteomes" id="UP000004968"/>
    </source>
</evidence>
<keyword evidence="3" id="KW-0804">Transcription</keyword>
<dbReference type="GO" id="GO:0003677">
    <property type="term" value="F:DNA binding"/>
    <property type="evidence" value="ECO:0007669"/>
    <property type="project" value="UniProtKB-KW"/>
</dbReference>
<dbReference type="HOGENOM" id="CLU_083287_29_1_9"/>
<evidence type="ECO:0000259" key="4">
    <source>
        <dbReference type="PROSITE" id="PS50995"/>
    </source>
</evidence>
<comment type="caution">
    <text evidence="5">The sequence shown here is derived from an EMBL/GenBank/DDBJ whole genome shotgun (WGS) entry which is preliminary data.</text>
</comment>
<evidence type="ECO:0000256" key="2">
    <source>
        <dbReference type="ARBA" id="ARBA00023125"/>
    </source>
</evidence>
<dbReference type="Proteomes" id="UP000004968">
    <property type="component" value="Unassembled WGS sequence"/>
</dbReference>
<dbReference type="Gene3D" id="1.10.10.10">
    <property type="entry name" value="Winged helix-like DNA-binding domain superfamily/Winged helix DNA-binding domain"/>
    <property type="match status" value="1"/>
</dbReference>
<accession>D3ALC8</accession>
<dbReference type="InterPro" id="IPR036388">
    <property type="entry name" value="WH-like_DNA-bd_sf"/>
</dbReference>
<dbReference type="InterPro" id="IPR000835">
    <property type="entry name" value="HTH_MarR-typ"/>
</dbReference>
<keyword evidence="2" id="KW-0238">DNA-binding</keyword>
<dbReference type="PROSITE" id="PS50995">
    <property type="entry name" value="HTH_MARR_2"/>
    <property type="match status" value="1"/>
</dbReference>
<dbReference type="GO" id="GO:0003700">
    <property type="term" value="F:DNA-binding transcription factor activity"/>
    <property type="evidence" value="ECO:0007669"/>
    <property type="project" value="InterPro"/>
</dbReference>
<proteinExistence type="predicted"/>
<evidence type="ECO:0000313" key="5">
    <source>
        <dbReference type="EMBL" id="EFC97384.1"/>
    </source>
</evidence>
<dbReference type="AlphaFoldDB" id="D3ALC8"/>
<protein>
    <submittedName>
        <fullName evidence="5">Transcriptional regulator, MarR family</fullName>
    </submittedName>
</protein>
<dbReference type="InterPro" id="IPR036390">
    <property type="entry name" value="WH_DNA-bd_sf"/>
</dbReference>
<dbReference type="SMART" id="SM00347">
    <property type="entry name" value="HTH_MARR"/>
    <property type="match status" value="1"/>
</dbReference>
<dbReference type="Pfam" id="PF12802">
    <property type="entry name" value="MarR_2"/>
    <property type="match status" value="1"/>
</dbReference>
<feature type="domain" description="HTH marR-type" evidence="4">
    <location>
        <begin position="1"/>
        <end position="146"/>
    </location>
</feature>
<evidence type="ECO:0000256" key="1">
    <source>
        <dbReference type="ARBA" id="ARBA00023015"/>
    </source>
</evidence>